<dbReference type="RefSeq" id="WP_330484910.1">
    <property type="nucleotide sequence ID" value="NZ_JAZBJZ010000079.1"/>
</dbReference>
<dbReference type="Pfam" id="PF11832">
    <property type="entry name" value="DUF3352"/>
    <property type="match status" value="1"/>
</dbReference>
<evidence type="ECO:0000313" key="2">
    <source>
        <dbReference type="EMBL" id="MEE3718477.1"/>
    </source>
</evidence>
<name>A0AAW9PUB4_9CYAN</name>
<evidence type="ECO:0000313" key="3">
    <source>
        <dbReference type="Proteomes" id="UP001333818"/>
    </source>
</evidence>
<reference evidence="2" key="1">
    <citation type="submission" date="2024-01" db="EMBL/GenBank/DDBJ databases">
        <title>Bank of Algae and Cyanobacteria of the Azores (BACA) strain genomes.</title>
        <authorList>
            <person name="Luz R."/>
            <person name="Cordeiro R."/>
            <person name="Fonseca A."/>
            <person name="Goncalves V."/>
        </authorList>
    </citation>
    <scope>NUCLEOTIDE SEQUENCE</scope>
    <source>
        <strain evidence="2">BACA0141</strain>
    </source>
</reference>
<dbReference type="EMBL" id="JAZBJZ010000079">
    <property type="protein sequence ID" value="MEE3718477.1"/>
    <property type="molecule type" value="Genomic_DNA"/>
</dbReference>
<dbReference type="InterPro" id="IPR021787">
    <property type="entry name" value="DUF3352"/>
</dbReference>
<feature type="chain" id="PRO_5043690271" evidence="1">
    <location>
        <begin position="23"/>
        <end position="670"/>
    </location>
</feature>
<gene>
    <name evidence="2" type="ORF">V2H45_17185</name>
</gene>
<dbReference type="Proteomes" id="UP001333818">
    <property type="component" value="Unassembled WGS sequence"/>
</dbReference>
<evidence type="ECO:0000256" key="1">
    <source>
        <dbReference type="SAM" id="SignalP"/>
    </source>
</evidence>
<accession>A0AAW9PUB4</accession>
<comment type="caution">
    <text evidence="2">The sequence shown here is derived from an EMBL/GenBank/DDBJ whole genome shotgun (WGS) entry which is preliminary data.</text>
</comment>
<organism evidence="2 3">
    <name type="scientific">Tumidithrix elongata BACA0141</name>
    <dbReference type="NCBI Taxonomy" id="2716417"/>
    <lineage>
        <taxon>Bacteria</taxon>
        <taxon>Bacillati</taxon>
        <taxon>Cyanobacteriota</taxon>
        <taxon>Cyanophyceae</taxon>
        <taxon>Pseudanabaenales</taxon>
        <taxon>Pseudanabaenaceae</taxon>
        <taxon>Tumidithrix</taxon>
        <taxon>Tumidithrix elongata</taxon>
    </lineage>
</organism>
<dbReference type="AlphaFoldDB" id="A0AAW9PUB4"/>
<proteinExistence type="predicted"/>
<keyword evidence="3" id="KW-1185">Reference proteome</keyword>
<protein>
    <submittedName>
        <fullName evidence="2">DUF3352 domain-containing protein</fullName>
    </submittedName>
</protein>
<keyword evidence="1" id="KW-0732">Signal</keyword>
<feature type="signal peptide" evidence="1">
    <location>
        <begin position="1"/>
        <end position="22"/>
    </location>
</feature>
<sequence>MVNLFNLALLAFLGVGFSSSVGQPRNAVPAPHTASAVTVQSTVPAKPSRSAVNASLTPEVLANQFSPIAQTASEQEPLAAAKILPSDLLSIAVLNVNPQLWDEADRFNPFGIKALEAIAKLNQLPKGMTFKQDIQPWLGDRIVIAVSQAPNKKDFELMVLMPITNGAKYEAFIAKAIANHKQKPNASEYKGVRILEWEADDPSHITALKTCSKKPLKQFLNKLTHNQNLKCEQDIDDNEEDNGFPDSLKLDIFGFSENGAVLATFPNGYLVVSGSRQPIEKLIDAQANLIPLTENPLFQRTVKNPLWQRSLLAGYGDNKLILQMVEANLIKPSKPEVESKPKAEIEPPNPFGYSEEDLLRGLRRSADEYASFDLYTWVSPQGLHSQSNTYYTKPHTLKPAIGKSDRILSLLPANSYVSISSQNFTHQWQWLKEEIKWQPSFGFLYASMRQALTATFGVDIDRDIAPWIDGEYAMVLFPSDRGLFKAFDINLAVGSVIQTSNPSAANAAIAKIEKQILSLADGTLSVSKRQVGGVQVTSWEVNDPEHKAASQSVFAYGWKDKHTLVLATGIAPISTLIVPSSSSLAQSEMFKVAIANMPKPNFGYFFVNTQGVARLVVLGFASLSETFSESQVPPQVTKILDTLGGMVIAYSQTPEKLQSDSFLGLNPVKK</sequence>